<dbReference type="AlphaFoldDB" id="H8GUZ9"/>
<proteinExistence type="predicted"/>
<name>H8GUZ9_DEIGI</name>
<dbReference type="InterPro" id="IPR032466">
    <property type="entry name" value="Metal_Hydrolase"/>
</dbReference>
<dbReference type="STRING" id="745776.DGo_CA1589"/>
<dbReference type="Pfam" id="PF01244">
    <property type="entry name" value="Peptidase_M19"/>
    <property type="match status" value="1"/>
</dbReference>
<dbReference type="KEGG" id="dgo:DGo_CA1589"/>
<protein>
    <submittedName>
        <fullName evidence="1">Dipeptidase M19</fullName>
    </submittedName>
</protein>
<dbReference type="SUPFAM" id="SSF51556">
    <property type="entry name" value="Metallo-dependent hydrolases"/>
    <property type="match status" value="1"/>
</dbReference>
<evidence type="ECO:0000313" key="2">
    <source>
        <dbReference type="Proteomes" id="UP000007575"/>
    </source>
</evidence>
<dbReference type="Proteomes" id="UP000007575">
    <property type="component" value="Chromosome"/>
</dbReference>
<dbReference type="GO" id="GO:0006508">
    <property type="term" value="P:proteolysis"/>
    <property type="evidence" value="ECO:0007669"/>
    <property type="project" value="InterPro"/>
</dbReference>
<dbReference type="PATRIC" id="fig|745776.4.peg.1633"/>
<sequence length="306" mass="31851">MRAADPVEGQTATVSFPELRAAGVRAAFATLFALPAGAGELSGEGYRDHAGARRQALEQLDQYRRWEDAGHVRLLTDAAALREVLAAPEGAGPLGLVLLMEGADPVRDADDLPFWVGAGVRVIGPAWGATRYAGGTDAPGPLTGAGRDLVAAMRDLGMTLDLSHLDDAAFEGVMEAPPRLIATHANSRALVPGNRHLTDEMARAVAASGGVIGLVLLSRFLRAGVGDTVRVPPEAVLEHARHYARLVGWEHVGLGSDLDGGFGAEKTPLGIGRYADVPGLLDHLPAEARAGVAGGNWARWLLGALG</sequence>
<evidence type="ECO:0000313" key="1">
    <source>
        <dbReference type="EMBL" id="AFD25516.1"/>
    </source>
</evidence>
<keyword evidence="2" id="KW-1185">Reference proteome</keyword>
<organism evidence="1 2">
    <name type="scientific">Deinococcus gobiensis (strain DSM 21396 / JCM 16679 / CGMCC 1.7299 / I-0)</name>
    <dbReference type="NCBI Taxonomy" id="745776"/>
    <lineage>
        <taxon>Bacteria</taxon>
        <taxon>Thermotogati</taxon>
        <taxon>Deinococcota</taxon>
        <taxon>Deinococci</taxon>
        <taxon>Deinococcales</taxon>
        <taxon>Deinococcaceae</taxon>
        <taxon>Deinococcus</taxon>
    </lineage>
</organism>
<dbReference type="eggNOG" id="COG2355">
    <property type="taxonomic scope" value="Bacteria"/>
</dbReference>
<dbReference type="PANTHER" id="PTHR10443">
    <property type="entry name" value="MICROSOMAL DIPEPTIDASE"/>
    <property type="match status" value="1"/>
</dbReference>
<accession>H8GUZ9</accession>
<dbReference type="PANTHER" id="PTHR10443:SF12">
    <property type="entry name" value="DIPEPTIDASE"/>
    <property type="match status" value="1"/>
</dbReference>
<gene>
    <name evidence="1" type="ordered locus">DGo_CA1589</name>
</gene>
<dbReference type="EMBL" id="CP002191">
    <property type="protein sequence ID" value="AFD25516.1"/>
    <property type="molecule type" value="Genomic_DNA"/>
</dbReference>
<dbReference type="PROSITE" id="PS51365">
    <property type="entry name" value="RENAL_DIPEPTIDASE_2"/>
    <property type="match status" value="1"/>
</dbReference>
<dbReference type="InterPro" id="IPR008257">
    <property type="entry name" value="Pept_M19"/>
</dbReference>
<dbReference type="HOGENOM" id="CLU_031404_1_0_0"/>
<reference evidence="1 2" key="1">
    <citation type="journal article" date="2012" name="PLoS ONE">
        <title>Genome sequence and transcriptome analysis of the radioresistant bacterium Deinococcus gobiensis: insights into the extreme environmental adaptations.</title>
        <authorList>
            <person name="Yuan M."/>
            <person name="Chen M."/>
            <person name="Zhang W."/>
            <person name="Lu W."/>
            <person name="Wang J."/>
            <person name="Yang M."/>
            <person name="Zhao P."/>
            <person name="Tang R."/>
            <person name="Li X."/>
            <person name="Hao Y."/>
            <person name="Zhou Z."/>
            <person name="Zhan Y."/>
            <person name="Yu H."/>
            <person name="Teng C."/>
            <person name="Yan Y."/>
            <person name="Ping S."/>
            <person name="Wang Y."/>
            <person name="Lin M."/>
        </authorList>
    </citation>
    <scope>NUCLEOTIDE SEQUENCE [LARGE SCALE GENOMIC DNA]</scope>
    <source>
        <strain evidence="1 2">I-0</strain>
    </source>
</reference>
<dbReference type="GO" id="GO:0070573">
    <property type="term" value="F:metallodipeptidase activity"/>
    <property type="evidence" value="ECO:0007669"/>
    <property type="project" value="InterPro"/>
</dbReference>
<dbReference type="Gene3D" id="3.20.20.140">
    <property type="entry name" value="Metal-dependent hydrolases"/>
    <property type="match status" value="1"/>
</dbReference>